<dbReference type="InterPro" id="IPR040324">
    <property type="entry name" value="WDR44/Dgr2"/>
</dbReference>
<dbReference type="OrthoDB" id="1932312at2759"/>
<accession>A0A4T0X4R1</accession>
<keyword evidence="6" id="KW-1185">Reference proteome</keyword>
<name>A0A4T0X4R1_9ASCO</name>
<gene>
    <name evidence="5" type="ORF">CANINC_001458</name>
</gene>
<organism evidence="5 6">
    <name type="scientific">Pichia inconspicua</name>
    <dbReference type="NCBI Taxonomy" id="52247"/>
    <lineage>
        <taxon>Eukaryota</taxon>
        <taxon>Fungi</taxon>
        <taxon>Dikarya</taxon>
        <taxon>Ascomycota</taxon>
        <taxon>Saccharomycotina</taxon>
        <taxon>Pichiomycetes</taxon>
        <taxon>Pichiales</taxon>
        <taxon>Pichiaceae</taxon>
        <taxon>Pichia</taxon>
    </lineage>
</organism>
<dbReference type="PROSITE" id="PS00678">
    <property type="entry name" value="WD_REPEATS_1"/>
    <property type="match status" value="1"/>
</dbReference>
<protein>
    <submittedName>
        <fullName evidence="5">Uncharacterized protein</fullName>
    </submittedName>
</protein>
<keyword evidence="2" id="KW-0677">Repeat</keyword>
<dbReference type="SUPFAM" id="SSF50978">
    <property type="entry name" value="WD40 repeat-like"/>
    <property type="match status" value="1"/>
</dbReference>
<evidence type="ECO:0000256" key="4">
    <source>
        <dbReference type="SAM" id="MobiDB-lite"/>
    </source>
</evidence>
<dbReference type="PROSITE" id="PS50082">
    <property type="entry name" value="WD_REPEATS_2"/>
    <property type="match status" value="3"/>
</dbReference>
<dbReference type="InterPro" id="IPR036322">
    <property type="entry name" value="WD40_repeat_dom_sf"/>
</dbReference>
<feature type="repeat" description="WD" evidence="3">
    <location>
        <begin position="272"/>
        <end position="312"/>
    </location>
</feature>
<evidence type="ECO:0000256" key="2">
    <source>
        <dbReference type="ARBA" id="ARBA00022737"/>
    </source>
</evidence>
<dbReference type="PANTHER" id="PTHR14221:SF0">
    <property type="entry name" value="WD REPEAT-CONTAINING PROTEIN 44"/>
    <property type="match status" value="1"/>
</dbReference>
<feature type="repeat" description="WD" evidence="3">
    <location>
        <begin position="137"/>
        <end position="170"/>
    </location>
</feature>
<dbReference type="AlphaFoldDB" id="A0A4T0X4R1"/>
<feature type="compositionally biased region" description="Basic and acidic residues" evidence="4">
    <location>
        <begin position="115"/>
        <end position="132"/>
    </location>
</feature>
<dbReference type="PANTHER" id="PTHR14221">
    <property type="entry name" value="WD REPEAT DOMAIN 44"/>
    <property type="match status" value="1"/>
</dbReference>
<dbReference type="InterPro" id="IPR001680">
    <property type="entry name" value="WD40_rpt"/>
</dbReference>
<comment type="caution">
    <text evidence="5">The sequence shown here is derived from an EMBL/GenBank/DDBJ whole genome shotgun (WGS) entry which is preliminary data.</text>
</comment>
<keyword evidence="1 3" id="KW-0853">WD repeat</keyword>
<dbReference type="SMART" id="SM00320">
    <property type="entry name" value="WD40"/>
    <property type="match status" value="5"/>
</dbReference>
<sequence>MQKPYQTSRAALCDLASNMNYLTAPILSPVKDTFLKDSLTNFTPSTVSTPAALNNRIPSDKDPPTLSSSDIEQLKKIDLSYLTLFRKSSKFPNQGFNHFFLSQELDYNDHTFATESDKSSDSRRLSPARNDDASITLSTDSHALYAMAFNSDGKYLASAGADGMIRIWEVITSEHDRCSDSCQSSKNGHLNAEFLARNGSIRSNHMLSPNSYSHRKSFIDATLDDNYIKSSQGRNSVSRSRKNTINSADSIQGKNSKSNIYAPLFKQKPVKTFYHDKTVNSVDWSKNNFLLSSSEDGSVKLWHVDRADCLQTYKFESVVTCAKFHTLDDRFFLTTQWNGKLTFLSILEKEIVYEIDLKKQLTCFELSPKSDLVIIGCDKGYMFSVKIDKGFVVEADYQYKKHTPRITGIQLYGNDSNLKMLVSATDSKIRLINYSGRFLEMVYSGHTVKASSIKATTNENNSHVITGSEDGWVYFWETYSNRKDKVDRERKKRLFNKSNLNPLKFFRDDDYGIAENKAYGSFHTNQSKCNVALFAPRATLKLLELSNDPIFELKHNYSYAMQKEGIKDYEIDDLSTAVIITADSSGKIKVFRRDSSHYIRKALTSKKIGQILDSNRSSESSESIVPSLEESQLIRGRSIVNNKVSNKHAYEALVAGSGASVPTINIHGECSNTAPLGSARTITSSYPSENGTVKQPQFIDTKNHEDDTVHLAENIDEEIRKLVENSKEEQVLIPNQSFNADSIAEFDEADPSQLKKGITLKCSNCGGSDFITRPMGTGQTNQIRFYCNKCGQVSDSI</sequence>
<evidence type="ECO:0000313" key="5">
    <source>
        <dbReference type="EMBL" id="TID29947.1"/>
    </source>
</evidence>
<dbReference type="PROSITE" id="PS50294">
    <property type="entry name" value="WD_REPEATS_REGION"/>
    <property type="match status" value="2"/>
</dbReference>
<feature type="region of interest" description="Disordered" evidence="4">
    <location>
        <begin position="47"/>
        <end position="69"/>
    </location>
</feature>
<dbReference type="InterPro" id="IPR019775">
    <property type="entry name" value="WD40_repeat_CS"/>
</dbReference>
<dbReference type="InterPro" id="IPR015943">
    <property type="entry name" value="WD40/YVTN_repeat-like_dom_sf"/>
</dbReference>
<evidence type="ECO:0000313" key="6">
    <source>
        <dbReference type="Proteomes" id="UP000307173"/>
    </source>
</evidence>
<dbReference type="Pfam" id="PF00400">
    <property type="entry name" value="WD40"/>
    <property type="match status" value="3"/>
</dbReference>
<feature type="repeat" description="WD" evidence="3">
    <location>
        <begin position="443"/>
        <end position="486"/>
    </location>
</feature>
<dbReference type="EMBL" id="SELW01000220">
    <property type="protein sequence ID" value="TID29947.1"/>
    <property type="molecule type" value="Genomic_DNA"/>
</dbReference>
<evidence type="ECO:0000256" key="1">
    <source>
        <dbReference type="ARBA" id="ARBA00022574"/>
    </source>
</evidence>
<feature type="region of interest" description="Disordered" evidence="4">
    <location>
        <begin position="113"/>
        <end position="133"/>
    </location>
</feature>
<proteinExistence type="predicted"/>
<evidence type="ECO:0000256" key="3">
    <source>
        <dbReference type="PROSITE-ProRule" id="PRU00221"/>
    </source>
</evidence>
<dbReference type="Gene3D" id="2.130.10.10">
    <property type="entry name" value="YVTN repeat-like/Quinoprotein amine dehydrogenase"/>
    <property type="match status" value="2"/>
</dbReference>
<dbReference type="Proteomes" id="UP000307173">
    <property type="component" value="Unassembled WGS sequence"/>
</dbReference>
<reference evidence="5 6" key="1">
    <citation type="journal article" date="2019" name="Front. Genet.">
        <title>Whole-Genome Sequencing of the Opportunistic Yeast Pathogen Candida inconspicua Uncovers Its Hybrid Origin.</title>
        <authorList>
            <person name="Mixao V."/>
            <person name="Hansen A.P."/>
            <person name="Saus E."/>
            <person name="Boekhout T."/>
            <person name="Lass-Florl C."/>
            <person name="Gabaldon T."/>
        </authorList>
    </citation>
    <scope>NUCLEOTIDE SEQUENCE [LARGE SCALE GENOMIC DNA]</scope>
    <source>
        <strain evidence="5 6">CBS 180</strain>
    </source>
</reference>